<reference evidence="9" key="1">
    <citation type="submission" date="2019-06" db="EMBL/GenBank/DDBJ databases">
        <authorList>
            <consortium name="Wellcome Sanger Institute Data Sharing"/>
        </authorList>
    </citation>
    <scope>NUCLEOTIDE SEQUENCE [LARGE SCALE GENOMIC DNA]</scope>
</reference>
<feature type="signal peptide" evidence="8">
    <location>
        <begin position="1"/>
        <end position="31"/>
    </location>
</feature>
<evidence type="ECO:0000313" key="9">
    <source>
        <dbReference type="Ensembl" id="ENSSFAP00005041789.1"/>
    </source>
</evidence>
<feature type="region of interest" description="Disordered" evidence="6">
    <location>
        <begin position="313"/>
        <end position="334"/>
    </location>
</feature>
<proteinExistence type="predicted"/>
<dbReference type="PANTHER" id="PTHR46842">
    <property type="entry name" value="TRANSMEMBRANE PROTEIN 266"/>
    <property type="match status" value="1"/>
</dbReference>
<reference evidence="9" key="2">
    <citation type="submission" date="2025-08" db="UniProtKB">
        <authorList>
            <consortium name="Ensembl"/>
        </authorList>
    </citation>
    <scope>IDENTIFICATION</scope>
</reference>
<keyword evidence="4 7" id="KW-0472">Membrane</keyword>
<evidence type="ECO:0000256" key="3">
    <source>
        <dbReference type="ARBA" id="ARBA00022989"/>
    </source>
</evidence>
<evidence type="ECO:0000256" key="8">
    <source>
        <dbReference type="SAM" id="SignalP"/>
    </source>
</evidence>
<dbReference type="InterPro" id="IPR027359">
    <property type="entry name" value="Volt_channel_dom_sf"/>
</dbReference>
<dbReference type="Ensembl" id="ENSSFAT00005043311.1">
    <property type="protein sequence ID" value="ENSSFAP00005041789.1"/>
    <property type="gene ID" value="ENSSFAG00005020729.1"/>
</dbReference>
<keyword evidence="10" id="KW-1185">Reference proteome</keyword>
<keyword evidence="8" id="KW-0732">Signal</keyword>
<keyword evidence="5" id="KW-0175">Coiled coil</keyword>
<dbReference type="Proteomes" id="UP000472267">
    <property type="component" value="Chromosome 7"/>
</dbReference>
<evidence type="ECO:0000256" key="2">
    <source>
        <dbReference type="ARBA" id="ARBA00022692"/>
    </source>
</evidence>
<comment type="subcellular location">
    <subcellularLocation>
        <location evidence="1">Membrane</location>
        <topology evidence="1">Multi-pass membrane protein</topology>
    </subcellularLocation>
</comment>
<evidence type="ECO:0000256" key="4">
    <source>
        <dbReference type="ARBA" id="ARBA00023136"/>
    </source>
</evidence>
<feature type="transmembrane region" description="Helical" evidence="7">
    <location>
        <begin position="148"/>
        <end position="174"/>
    </location>
</feature>
<evidence type="ECO:0000256" key="7">
    <source>
        <dbReference type="SAM" id="Phobius"/>
    </source>
</evidence>
<feature type="region of interest" description="Disordered" evidence="6">
    <location>
        <begin position="484"/>
        <end position="508"/>
    </location>
</feature>
<sequence length="560" mass="61798">MTPRAKISSLIVKPLCLWCVLFLRAPPQAGASELEVISQQVEEDNQCVAPVQLVSFAYRDLPLAALDISLAGSQLISNPDEEDNRDGSNWLKPCCGRRAALWQVCLLSAGFNCFLVACVILVVVLLMLELLIDTKLLQFNNAFQFASIIHWISLAILSVFFTETVFRIVVLGIWDYIENKVEVFDGAVIVLSLAPMVASTVANGPSSPWDAIGLIITLRIWRVKRIIDAYVLQVKVEMELEIQQYEKAKAVREEQLDRLTQICQEQAFEIRQLRAHLAQQDLDLVAEREAAMQIHHMWGKQSSSFQEVDGLAPGASEHLRPTSPTESYHHGQDDMNNYISQYYSEPSSDTGIPDPARVITTAAIDVHLPNNPSQLPSSLVSADAAPSSRLQRTGSSVSEASSTTVSRTSFSARQHSISSHTLGSSMDCSSTVREASTSTDYSDQRCYPPPYSSPLALGTQPRGSPSAVVQELLSSLTEDSCLTQKGLDPVNLKPPSPTGSTKNSPELEHRVNIYNKRNQESRLGLHSKAVIHLQTNEPLLEEKYRMMAPVDSAVNRLSET</sequence>
<organism evidence="9 10">
    <name type="scientific">Salarias fasciatus</name>
    <name type="common">Jewelled blenny</name>
    <name type="synonym">Blennius fasciatus</name>
    <dbReference type="NCBI Taxonomy" id="181472"/>
    <lineage>
        <taxon>Eukaryota</taxon>
        <taxon>Metazoa</taxon>
        <taxon>Chordata</taxon>
        <taxon>Craniata</taxon>
        <taxon>Vertebrata</taxon>
        <taxon>Euteleostomi</taxon>
        <taxon>Actinopterygii</taxon>
        <taxon>Neopterygii</taxon>
        <taxon>Teleostei</taxon>
        <taxon>Neoteleostei</taxon>
        <taxon>Acanthomorphata</taxon>
        <taxon>Ovalentaria</taxon>
        <taxon>Blenniimorphae</taxon>
        <taxon>Blenniiformes</taxon>
        <taxon>Blennioidei</taxon>
        <taxon>Blenniidae</taxon>
        <taxon>Salariinae</taxon>
        <taxon>Salarias</taxon>
    </lineage>
</organism>
<reference evidence="9" key="3">
    <citation type="submission" date="2025-09" db="UniProtKB">
        <authorList>
            <consortium name="Ensembl"/>
        </authorList>
    </citation>
    <scope>IDENTIFICATION</scope>
</reference>
<feature type="chain" id="PRO_5025590585" evidence="8">
    <location>
        <begin position="32"/>
        <end position="560"/>
    </location>
</feature>
<dbReference type="InParanoid" id="A0A672IL01"/>
<dbReference type="PANTHER" id="PTHR46842:SF1">
    <property type="entry name" value="TRANSMEMBRANE PROTEIN 266"/>
    <property type="match status" value="1"/>
</dbReference>
<dbReference type="GO" id="GO:0005886">
    <property type="term" value="C:plasma membrane"/>
    <property type="evidence" value="ECO:0007669"/>
    <property type="project" value="InterPro"/>
</dbReference>
<feature type="compositionally biased region" description="Polar residues" evidence="6">
    <location>
        <begin position="410"/>
        <end position="441"/>
    </location>
</feature>
<keyword evidence="2 7" id="KW-0812">Transmembrane</keyword>
<dbReference type="SUPFAM" id="SSF81324">
    <property type="entry name" value="Voltage-gated potassium channels"/>
    <property type="match status" value="1"/>
</dbReference>
<feature type="compositionally biased region" description="Low complexity" evidence="6">
    <location>
        <begin position="392"/>
        <end position="409"/>
    </location>
</feature>
<dbReference type="OMA" id="HIWSKKS"/>
<accession>A0A672IL01</accession>
<name>A0A672IL01_SALFA</name>
<keyword evidence="3 7" id="KW-1133">Transmembrane helix</keyword>
<feature type="coiled-coil region" evidence="5">
    <location>
        <begin position="235"/>
        <end position="262"/>
    </location>
</feature>
<evidence type="ECO:0000256" key="6">
    <source>
        <dbReference type="SAM" id="MobiDB-lite"/>
    </source>
</evidence>
<protein>
    <submittedName>
        <fullName evidence="9">Transmembrane protein 266</fullName>
    </submittedName>
</protein>
<dbReference type="Gene3D" id="1.20.120.350">
    <property type="entry name" value="Voltage-gated potassium channels. Chain C"/>
    <property type="match status" value="1"/>
</dbReference>
<gene>
    <name evidence="9" type="primary">tmem266</name>
</gene>
<dbReference type="AlphaFoldDB" id="A0A672IL01"/>
<evidence type="ECO:0000313" key="10">
    <source>
        <dbReference type="Proteomes" id="UP000472267"/>
    </source>
</evidence>
<feature type="compositionally biased region" description="Polar residues" evidence="6">
    <location>
        <begin position="370"/>
        <end position="380"/>
    </location>
</feature>
<evidence type="ECO:0000256" key="1">
    <source>
        <dbReference type="ARBA" id="ARBA00004141"/>
    </source>
</evidence>
<dbReference type="GO" id="GO:0030425">
    <property type="term" value="C:dendrite"/>
    <property type="evidence" value="ECO:0007669"/>
    <property type="project" value="TreeGrafter"/>
</dbReference>
<feature type="region of interest" description="Disordered" evidence="6">
    <location>
        <begin position="369"/>
        <end position="447"/>
    </location>
</feature>
<dbReference type="InterPro" id="IPR042857">
    <property type="entry name" value="TMEM266"/>
</dbReference>
<evidence type="ECO:0000256" key="5">
    <source>
        <dbReference type="SAM" id="Coils"/>
    </source>
</evidence>
<dbReference type="GO" id="GO:0022832">
    <property type="term" value="F:voltage-gated channel activity"/>
    <property type="evidence" value="ECO:0007669"/>
    <property type="project" value="InterPro"/>
</dbReference>
<feature type="transmembrane region" description="Helical" evidence="7">
    <location>
        <begin position="101"/>
        <end position="128"/>
    </location>
</feature>